<evidence type="ECO:0000256" key="2">
    <source>
        <dbReference type="ARBA" id="ARBA00006679"/>
    </source>
</evidence>
<evidence type="ECO:0008006" key="10">
    <source>
        <dbReference type="Google" id="ProtNLM"/>
    </source>
</evidence>
<organism evidence="8 9">
    <name type="scientific">Stichopus japonicus</name>
    <name type="common">Sea cucumber</name>
    <dbReference type="NCBI Taxonomy" id="307972"/>
    <lineage>
        <taxon>Eukaryota</taxon>
        <taxon>Metazoa</taxon>
        <taxon>Echinodermata</taxon>
        <taxon>Eleutherozoa</taxon>
        <taxon>Echinozoa</taxon>
        <taxon>Holothuroidea</taxon>
        <taxon>Aspidochirotacea</taxon>
        <taxon>Aspidochirotida</taxon>
        <taxon>Stichopodidae</taxon>
        <taxon>Apostichopus</taxon>
    </lineage>
</organism>
<keyword evidence="9" id="KW-1185">Reference proteome</keyword>
<keyword evidence="7" id="KW-0732">Signal</keyword>
<evidence type="ECO:0000256" key="4">
    <source>
        <dbReference type="ARBA" id="ARBA00022989"/>
    </source>
</evidence>
<dbReference type="PANTHER" id="PTHR13163:SF2">
    <property type="entry name" value="TRANSMEMBRANE PROTEIN 35B"/>
    <property type="match status" value="1"/>
</dbReference>
<feature type="transmembrane region" description="Helical" evidence="6">
    <location>
        <begin position="85"/>
        <end position="103"/>
    </location>
</feature>
<feature type="transmembrane region" description="Helical" evidence="6">
    <location>
        <begin position="109"/>
        <end position="128"/>
    </location>
</feature>
<sequence>MGAVNILAIILGLLFVWAGTVKVVPINPFDHGYDVMSEEFVRYATVSPLKAIGLDLSPDLYRTIVGVIEIMAGCLLAFGRYHYRLLSAVDIICIMNGAMYTLYALGDSLVNILPAFVFEICAVLILVFRSGLKRGAGEPAPLPNQSKKNKRN</sequence>
<dbReference type="EMBL" id="MRZV01000498">
    <property type="protein sequence ID" value="PIK48851.1"/>
    <property type="molecule type" value="Genomic_DNA"/>
</dbReference>
<evidence type="ECO:0000256" key="3">
    <source>
        <dbReference type="ARBA" id="ARBA00022692"/>
    </source>
</evidence>
<accession>A0A2G8KLG9</accession>
<dbReference type="PANTHER" id="PTHR13163">
    <property type="entry name" value="SPINAL CORD EXPRESSION PROTEIN 4"/>
    <property type="match status" value="1"/>
</dbReference>
<keyword evidence="5 6" id="KW-0472">Membrane</keyword>
<evidence type="ECO:0000313" key="8">
    <source>
        <dbReference type="EMBL" id="PIK48851.1"/>
    </source>
</evidence>
<comment type="similarity">
    <text evidence="2">Belongs to the DoxX family.</text>
</comment>
<name>A0A2G8KLG9_STIJA</name>
<evidence type="ECO:0000256" key="1">
    <source>
        <dbReference type="ARBA" id="ARBA00004141"/>
    </source>
</evidence>
<dbReference type="InterPro" id="IPR040399">
    <property type="entry name" value="TMEM35A/B"/>
</dbReference>
<feature type="signal peptide" evidence="7">
    <location>
        <begin position="1"/>
        <end position="18"/>
    </location>
</feature>
<evidence type="ECO:0000256" key="6">
    <source>
        <dbReference type="SAM" id="Phobius"/>
    </source>
</evidence>
<gene>
    <name evidence="8" type="ORF">BSL78_14287</name>
</gene>
<comment type="caution">
    <text evidence="8">The sequence shown here is derived from an EMBL/GenBank/DDBJ whole genome shotgun (WGS) entry which is preliminary data.</text>
</comment>
<feature type="transmembrane region" description="Helical" evidence="6">
    <location>
        <begin position="60"/>
        <end position="78"/>
    </location>
</feature>
<keyword evidence="3 6" id="KW-0812">Transmembrane</keyword>
<evidence type="ECO:0000256" key="5">
    <source>
        <dbReference type="ARBA" id="ARBA00023136"/>
    </source>
</evidence>
<comment type="subcellular location">
    <subcellularLocation>
        <location evidence="1">Membrane</location>
        <topology evidence="1">Multi-pass membrane protein</topology>
    </subcellularLocation>
</comment>
<dbReference type="GO" id="GO:0016020">
    <property type="term" value="C:membrane"/>
    <property type="evidence" value="ECO:0007669"/>
    <property type="project" value="UniProtKB-SubCell"/>
</dbReference>
<evidence type="ECO:0000256" key="7">
    <source>
        <dbReference type="SAM" id="SignalP"/>
    </source>
</evidence>
<dbReference type="OrthoDB" id="432685at2759"/>
<dbReference type="AlphaFoldDB" id="A0A2G8KLG9"/>
<reference evidence="8 9" key="1">
    <citation type="journal article" date="2017" name="PLoS Biol.">
        <title>The sea cucumber genome provides insights into morphological evolution and visceral regeneration.</title>
        <authorList>
            <person name="Zhang X."/>
            <person name="Sun L."/>
            <person name="Yuan J."/>
            <person name="Sun Y."/>
            <person name="Gao Y."/>
            <person name="Zhang L."/>
            <person name="Li S."/>
            <person name="Dai H."/>
            <person name="Hamel J.F."/>
            <person name="Liu C."/>
            <person name="Yu Y."/>
            <person name="Liu S."/>
            <person name="Lin W."/>
            <person name="Guo K."/>
            <person name="Jin S."/>
            <person name="Xu P."/>
            <person name="Storey K.B."/>
            <person name="Huan P."/>
            <person name="Zhang T."/>
            <person name="Zhou Y."/>
            <person name="Zhang J."/>
            <person name="Lin C."/>
            <person name="Li X."/>
            <person name="Xing L."/>
            <person name="Huo D."/>
            <person name="Sun M."/>
            <person name="Wang L."/>
            <person name="Mercier A."/>
            <person name="Li F."/>
            <person name="Yang H."/>
            <person name="Xiang J."/>
        </authorList>
    </citation>
    <scope>NUCLEOTIDE SEQUENCE [LARGE SCALE GENOMIC DNA]</scope>
    <source>
        <strain evidence="8">Shaxun</strain>
        <tissue evidence="8">Muscle</tissue>
    </source>
</reference>
<protein>
    <recommendedName>
        <fullName evidence="10">Transmembrane protein</fullName>
    </recommendedName>
</protein>
<dbReference type="STRING" id="307972.A0A2G8KLG9"/>
<keyword evidence="4 6" id="KW-1133">Transmembrane helix</keyword>
<dbReference type="Proteomes" id="UP000230750">
    <property type="component" value="Unassembled WGS sequence"/>
</dbReference>
<feature type="chain" id="PRO_5013896691" description="Transmembrane protein" evidence="7">
    <location>
        <begin position="19"/>
        <end position="152"/>
    </location>
</feature>
<proteinExistence type="inferred from homology"/>
<evidence type="ECO:0000313" key="9">
    <source>
        <dbReference type="Proteomes" id="UP000230750"/>
    </source>
</evidence>